<dbReference type="Proteomes" id="UP000274097">
    <property type="component" value="Unassembled WGS sequence"/>
</dbReference>
<dbReference type="EMBL" id="RAQU01000131">
    <property type="protein sequence ID" value="RKK02721.1"/>
    <property type="molecule type" value="Genomic_DNA"/>
</dbReference>
<evidence type="ECO:0000313" key="5">
    <source>
        <dbReference type="Proteomes" id="UP000278036"/>
    </source>
</evidence>
<name>A0A3A9JB39_9PROT</name>
<dbReference type="OrthoDB" id="7205490at2"/>
<evidence type="ECO:0000313" key="3">
    <source>
        <dbReference type="EMBL" id="RMI26340.1"/>
    </source>
</evidence>
<evidence type="ECO:0000313" key="2">
    <source>
        <dbReference type="EMBL" id="RKK02721.1"/>
    </source>
</evidence>
<proteinExistence type="predicted"/>
<protein>
    <recommendedName>
        <fullName evidence="6">Stress-induced protein</fullName>
    </recommendedName>
</protein>
<dbReference type="AlphaFoldDB" id="A0A3A9JB39"/>
<reference evidence="2 5" key="1">
    <citation type="submission" date="2018-09" db="EMBL/GenBank/DDBJ databases">
        <title>Roseomonas sp. nov., isolated from feces of Tibetan antelopes in the Qinghai-Tibet plateau, China.</title>
        <authorList>
            <person name="Tian Z."/>
        </authorList>
    </citation>
    <scope>NUCLEOTIDE SEQUENCE [LARGE SCALE GENOMIC DNA]</scope>
    <source>
        <strain evidence="3 4">Z23</strain>
        <strain evidence="2 5">Z24</strain>
    </source>
</reference>
<dbReference type="EMBL" id="RFLX01000002">
    <property type="protein sequence ID" value="RMI26340.1"/>
    <property type="molecule type" value="Genomic_DNA"/>
</dbReference>
<dbReference type="InParanoid" id="A0A3A9JB39"/>
<feature type="region of interest" description="Disordered" evidence="1">
    <location>
        <begin position="1"/>
        <end position="74"/>
    </location>
</feature>
<organism evidence="2 5">
    <name type="scientific">Teichococcus wenyumeiae</name>
    <dbReference type="NCBI Taxonomy" id="2478470"/>
    <lineage>
        <taxon>Bacteria</taxon>
        <taxon>Pseudomonadati</taxon>
        <taxon>Pseudomonadota</taxon>
        <taxon>Alphaproteobacteria</taxon>
        <taxon>Acetobacterales</taxon>
        <taxon>Roseomonadaceae</taxon>
        <taxon>Roseomonas</taxon>
    </lineage>
</organism>
<evidence type="ECO:0008006" key="6">
    <source>
        <dbReference type="Google" id="ProtNLM"/>
    </source>
</evidence>
<evidence type="ECO:0000313" key="4">
    <source>
        <dbReference type="Proteomes" id="UP000274097"/>
    </source>
</evidence>
<keyword evidence="4" id="KW-1185">Reference proteome</keyword>
<feature type="compositionally biased region" description="Basic and acidic residues" evidence="1">
    <location>
        <begin position="60"/>
        <end position="74"/>
    </location>
</feature>
<gene>
    <name evidence="2" type="ORF">D6Z83_18315</name>
    <name evidence="3" type="ORF">EBE87_03370</name>
</gene>
<evidence type="ECO:0000256" key="1">
    <source>
        <dbReference type="SAM" id="MobiDB-lite"/>
    </source>
</evidence>
<feature type="compositionally biased region" description="Polar residues" evidence="1">
    <location>
        <begin position="40"/>
        <end position="50"/>
    </location>
</feature>
<feature type="compositionally biased region" description="Basic and acidic residues" evidence="1">
    <location>
        <begin position="1"/>
        <end position="10"/>
    </location>
</feature>
<dbReference type="RefSeq" id="WP_120639700.1">
    <property type="nucleotide sequence ID" value="NZ_RAQU01000131.1"/>
</dbReference>
<comment type="caution">
    <text evidence="2">The sequence shown here is derived from an EMBL/GenBank/DDBJ whole genome shotgun (WGS) entry which is preliminary data.</text>
</comment>
<accession>A0A3A9JB39</accession>
<sequence>MSHKNPDQVERVGGPGSSHQNREHPEKSMATGKKGGGDNSGPTPGSPTNSRDSRISGGGGERDEHHTHDPRTKS</sequence>
<dbReference type="Proteomes" id="UP000278036">
    <property type="component" value="Unassembled WGS sequence"/>
</dbReference>